<comment type="caution">
    <text evidence="2">The sequence shown here is derived from an EMBL/GenBank/DDBJ whole genome shotgun (WGS) entry which is preliminary data.</text>
</comment>
<dbReference type="EMBL" id="BQXU01000003">
    <property type="protein sequence ID" value="GKT41554.1"/>
    <property type="molecule type" value="Genomic_DNA"/>
</dbReference>
<evidence type="ECO:0000313" key="2">
    <source>
        <dbReference type="EMBL" id="GKT41554.1"/>
    </source>
</evidence>
<dbReference type="PANTHER" id="PTHR35563:SF2">
    <property type="entry name" value="BARREL METAL-DEPENDENT HYDROLASE, PUTATIVE (AFU_ORTHOLOGUE AFUA_1G16240)-RELATED"/>
    <property type="match status" value="1"/>
</dbReference>
<dbReference type="Gene3D" id="3.20.20.140">
    <property type="entry name" value="Metal-dependent hydrolases"/>
    <property type="match status" value="1"/>
</dbReference>
<dbReference type="RefSeq" id="XP_049123904.1">
    <property type="nucleotide sequence ID" value="XM_049267947.1"/>
</dbReference>
<accession>A0AA37P716</accession>
<dbReference type="InterPro" id="IPR032466">
    <property type="entry name" value="Metal_Hydrolase"/>
</dbReference>
<evidence type="ECO:0000259" key="1">
    <source>
        <dbReference type="Pfam" id="PF04909"/>
    </source>
</evidence>
<organism evidence="2 3">
    <name type="scientific">Colletotrichum spaethianum</name>
    <dbReference type="NCBI Taxonomy" id="700344"/>
    <lineage>
        <taxon>Eukaryota</taxon>
        <taxon>Fungi</taxon>
        <taxon>Dikarya</taxon>
        <taxon>Ascomycota</taxon>
        <taxon>Pezizomycotina</taxon>
        <taxon>Sordariomycetes</taxon>
        <taxon>Hypocreomycetidae</taxon>
        <taxon>Glomerellales</taxon>
        <taxon>Glomerellaceae</taxon>
        <taxon>Colletotrichum</taxon>
        <taxon>Colletotrichum spaethianum species complex</taxon>
    </lineage>
</organism>
<reference evidence="2 3" key="1">
    <citation type="submission" date="2022-03" db="EMBL/GenBank/DDBJ databases">
        <title>Genome data of Colletotrichum spp.</title>
        <authorList>
            <person name="Utami Y.D."/>
            <person name="Hiruma K."/>
        </authorList>
    </citation>
    <scope>NUCLEOTIDE SEQUENCE [LARGE SCALE GENOMIC DNA]</scope>
    <source>
        <strain evidence="2 3">MAFF 239500</strain>
    </source>
</reference>
<gene>
    <name evidence="2" type="ORF">ColSpa_01735</name>
</gene>
<dbReference type="InterPro" id="IPR052358">
    <property type="entry name" value="Aro_Compnd_Degr_Hydrolases"/>
</dbReference>
<dbReference type="PANTHER" id="PTHR35563">
    <property type="entry name" value="BARREL METAL-DEPENDENT HYDROLASE, PUTATIVE (AFU_ORTHOLOGUE AFUA_1G16240)-RELATED"/>
    <property type="match status" value="1"/>
</dbReference>
<dbReference type="Proteomes" id="UP001055115">
    <property type="component" value="Unassembled WGS sequence"/>
</dbReference>
<protein>
    <submittedName>
        <fullName evidence="2">4-sulfomuconolactone hydrolase</fullName>
    </submittedName>
</protein>
<sequence>MMLITQQPGFDGLTRLARDGNLWVKLSAPYRNSEDKPGYYDAKSLVRAFMDANKHQVIWDSDWPHISRMKMRFQEEAMKEPSYLEVDDAAWLKSLKSWLSAEEWGLMMIRNSTRLFRR</sequence>
<dbReference type="SUPFAM" id="SSF51556">
    <property type="entry name" value="Metallo-dependent hydrolases"/>
    <property type="match status" value="1"/>
</dbReference>
<dbReference type="GO" id="GO:0016787">
    <property type="term" value="F:hydrolase activity"/>
    <property type="evidence" value="ECO:0007669"/>
    <property type="project" value="UniProtKB-KW"/>
</dbReference>
<dbReference type="InterPro" id="IPR006680">
    <property type="entry name" value="Amidohydro-rel"/>
</dbReference>
<keyword evidence="2" id="KW-0378">Hydrolase</keyword>
<feature type="domain" description="Amidohydrolase-related" evidence="1">
    <location>
        <begin position="13"/>
        <end position="116"/>
    </location>
</feature>
<evidence type="ECO:0000313" key="3">
    <source>
        <dbReference type="Proteomes" id="UP001055115"/>
    </source>
</evidence>
<dbReference type="GeneID" id="73322537"/>
<dbReference type="AlphaFoldDB" id="A0AA37P716"/>
<dbReference type="Pfam" id="PF04909">
    <property type="entry name" value="Amidohydro_2"/>
    <property type="match status" value="1"/>
</dbReference>
<name>A0AA37P716_9PEZI</name>
<proteinExistence type="predicted"/>
<keyword evidence="3" id="KW-1185">Reference proteome</keyword>